<dbReference type="Proteomes" id="UP000176498">
    <property type="component" value="Unassembled WGS sequence"/>
</dbReference>
<reference evidence="2 3" key="1">
    <citation type="journal article" date="2016" name="Nat. Commun.">
        <title>Thousands of microbial genomes shed light on interconnected biogeochemical processes in an aquifer system.</title>
        <authorList>
            <person name="Anantharaman K."/>
            <person name="Brown C.T."/>
            <person name="Hug L.A."/>
            <person name="Sharon I."/>
            <person name="Castelle C.J."/>
            <person name="Probst A.J."/>
            <person name="Thomas B.C."/>
            <person name="Singh A."/>
            <person name="Wilkins M.J."/>
            <person name="Karaoz U."/>
            <person name="Brodie E.L."/>
            <person name="Williams K.H."/>
            <person name="Hubbard S.S."/>
            <person name="Banfield J.F."/>
        </authorList>
    </citation>
    <scope>NUCLEOTIDE SEQUENCE [LARGE SCALE GENOMIC DNA]</scope>
</reference>
<feature type="transmembrane region" description="Helical" evidence="1">
    <location>
        <begin position="32"/>
        <end position="51"/>
    </location>
</feature>
<dbReference type="EMBL" id="MHHZ01000006">
    <property type="protein sequence ID" value="OGY42249.1"/>
    <property type="molecule type" value="Genomic_DNA"/>
</dbReference>
<dbReference type="Pfam" id="PF18900">
    <property type="entry name" value="DUF5656"/>
    <property type="match status" value="1"/>
</dbReference>
<accession>A0A1G1XQ88</accession>
<keyword evidence="1" id="KW-1133">Transmembrane helix</keyword>
<feature type="transmembrane region" description="Helical" evidence="1">
    <location>
        <begin position="204"/>
        <end position="222"/>
    </location>
</feature>
<protein>
    <submittedName>
        <fullName evidence="2">Uncharacterized protein</fullName>
    </submittedName>
</protein>
<proteinExistence type="predicted"/>
<keyword evidence="1" id="KW-0472">Membrane</keyword>
<sequence>MLFKRLLVFICPLILLIGLEILFIFVNNIKAIVLVLAILLLCLLITLKYLIDEKFFSLRFWGVAILPILFYCFTTSYLLLLGTGLLKDLVIIFFCIILAAYFESIFLYFYRSLLNDKYSLENFSLFLNILNFFLITLNLNALSIFLSLPFWLLSICLVLAICLLLIQAFWFIEIKSNYKIIYSFIIGIIILELFWALSFLPADFYVSSVILTILYYFIFGVLKTKLLGNLNKKILLTYSVISIILLIIIIFTSTWT</sequence>
<feature type="transmembrane region" description="Helical" evidence="1">
    <location>
        <begin position="89"/>
        <end position="110"/>
    </location>
</feature>
<gene>
    <name evidence="2" type="ORF">A2Y82_00515</name>
</gene>
<feature type="transmembrane region" description="Helical" evidence="1">
    <location>
        <begin position="58"/>
        <end position="83"/>
    </location>
</feature>
<feature type="transmembrane region" description="Helical" evidence="1">
    <location>
        <begin position="151"/>
        <end position="172"/>
    </location>
</feature>
<feature type="transmembrane region" description="Helical" evidence="1">
    <location>
        <begin position="7"/>
        <end position="26"/>
    </location>
</feature>
<name>A0A1G1XQ88_9BACT</name>
<feature type="transmembrane region" description="Helical" evidence="1">
    <location>
        <begin position="122"/>
        <end position="145"/>
    </location>
</feature>
<dbReference type="InterPro" id="IPR043715">
    <property type="entry name" value="DUF5656"/>
</dbReference>
<keyword evidence="1" id="KW-0812">Transmembrane</keyword>
<evidence type="ECO:0000313" key="2">
    <source>
        <dbReference type="EMBL" id="OGY42249.1"/>
    </source>
</evidence>
<feature type="transmembrane region" description="Helical" evidence="1">
    <location>
        <begin position="234"/>
        <end position="255"/>
    </location>
</feature>
<evidence type="ECO:0000313" key="3">
    <source>
        <dbReference type="Proteomes" id="UP000176498"/>
    </source>
</evidence>
<evidence type="ECO:0000256" key="1">
    <source>
        <dbReference type="SAM" id="Phobius"/>
    </source>
</evidence>
<comment type="caution">
    <text evidence="2">The sequence shown here is derived from an EMBL/GenBank/DDBJ whole genome shotgun (WGS) entry which is preliminary data.</text>
</comment>
<organism evidence="2 3">
    <name type="scientific">Candidatus Buchananbacteria bacterium RBG_13_36_9</name>
    <dbReference type="NCBI Taxonomy" id="1797530"/>
    <lineage>
        <taxon>Bacteria</taxon>
        <taxon>Candidatus Buchananiibacteriota</taxon>
    </lineage>
</organism>
<feature type="transmembrane region" description="Helical" evidence="1">
    <location>
        <begin position="179"/>
        <end position="198"/>
    </location>
</feature>
<dbReference type="AlphaFoldDB" id="A0A1G1XQ88"/>